<dbReference type="Pfam" id="PF03489">
    <property type="entry name" value="SapB_2"/>
    <property type="match status" value="1"/>
</dbReference>
<feature type="domain" description="Saposin B-type" evidence="3">
    <location>
        <begin position="68"/>
        <end position="150"/>
    </location>
</feature>
<feature type="signal peptide" evidence="2">
    <location>
        <begin position="1"/>
        <end position="27"/>
    </location>
</feature>
<proteinExistence type="predicted"/>
<keyword evidence="1" id="KW-1015">Disulfide bond</keyword>
<dbReference type="AlphaFoldDB" id="A0ABD1KI38"/>
<name>A0ABD1KI38_9TELE</name>
<evidence type="ECO:0000256" key="2">
    <source>
        <dbReference type="SAM" id="SignalP"/>
    </source>
</evidence>
<sequence length="159" mass="17978">MHNPKMEKLLMISGLLLCLMFGSLVEAVGRPQYLMKQPKAGDKEMDNLDNDLKYLRMELERLNITHEIPGICYVCKWVLGKAIGMIPADDTESHVRTVLNMACGSAWLFGQICRTFVNGYVGKVFIDIVQKHMRDPSAICKALHLCWGPGADKDFYADR</sequence>
<keyword evidence="5" id="KW-1185">Reference proteome</keyword>
<dbReference type="InterPro" id="IPR008139">
    <property type="entry name" value="SaposinB_dom"/>
</dbReference>
<accession>A0ABD1KI38</accession>
<evidence type="ECO:0000313" key="5">
    <source>
        <dbReference type="Proteomes" id="UP001591681"/>
    </source>
</evidence>
<dbReference type="SUPFAM" id="SSF47862">
    <property type="entry name" value="Saposin"/>
    <property type="match status" value="1"/>
</dbReference>
<protein>
    <recommendedName>
        <fullName evidence="3">Saposin B-type domain-containing protein</fullName>
    </recommendedName>
</protein>
<evidence type="ECO:0000313" key="4">
    <source>
        <dbReference type="EMBL" id="KAL2098802.1"/>
    </source>
</evidence>
<evidence type="ECO:0000259" key="3">
    <source>
        <dbReference type="PROSITE" id="PS50015"/>
    </source>
</evidence>
<dbReference type="SMART" id="SM00741">
    <property type="entry name" value="SapB"/>
    <property type="match status" value="1"/>
</dbReference>
<keyword evidence="2" id="KW-0732">Signal</keyword>
<dbReference type="Gene3D" id="1.10.225.10">
    <property type="entry name" value="Saposin-like"/>
    <property type="match status" value="1"/>
</dbReference>
<dbReference type="PROSITE" id="PS50015">
    <property type="entry name" value="SAP_B"/>
    <property type="match status" value="1"/>
</dbReference>
<gene>
    <name evidence="4" type="ORF">ACEWY4_005282</name>
</gene>
<comment type="caution">
    <text evidence="4">The sequence shown here is derived from an EMBL/GenBank/DDBJ whole genome shotgun (WGS) entry which is preliminary data.</text>
</comment>
<dbReference type="EMBL" id="JBHFQA010000005">
    <property type="protein sequence ID" value="KAL2098802.1"/>
    <property type="molecule type" value="Genomic_DNA"/>
</dbReference>
<organism evidence="4 5">
    <name type="scientific">Coilia grayii</name>
    <name type="common">Gray's grenadier anchovy</name>
    <dbReference type="NCBI Taxonomy" id="363190"/>
    <lineage>
        <taxon>Eukaryota</taxon>
        <taxon>Metazoa</taxon>
        <taxon>Chordata</taxon>
        <taxon>Craniata</taxon>
        <taxon>Vertebrata</taxon>
        <taxon>Euteleostomi</taxon>
        <taxon>Actinopterygii</taxon>
        <taxon>Neopterygii</taxon>
        <taxon>Teleostei</taxon>
        <taxon>Clupei</taxon>
        <taxon>Clupeiformes</taxon>
        <taxon>Clupeoidei</taxon>
        <taxon>Engraulidae</taxon>
        <taxon>Coilinae</taxon>
        <taxon>Coilia</taxon>
    </lineage>
</organism>
<dbReference type="InterPro" id="IPR008138">
    <property type="entry name" value="SapB_2"/>
</dbReference>
<evidence type="ECO:0000256" key="1">
    <source>
        <dbReference type="ARBA" id="ARBA00023157"/>
    </source>
</evidence>
<dbReference type="InterPro" id="IPR011001">
    <property type="entry name" value="Saposin-like"/>
</dbReference>
<reference evidence="4 5" key="1">
    <citation type="submission" date="2024-09" db="EMBL/GenBank/DDBJ databases">
        <title>A chromosome-level genome assembly of Gray's grenadier anchovy, Coilia grayii.</title>
        <authorList>
            <person name="Fu Z."/>
        </authorList>
    </citation>
    <scope>NUCLEOTIDE SEQUENCE [LARGE SCALE GENOMIC DNA]</scope>
    <source>
        <strain evidence="4">G4</strain>
        <tissue evidence="4">Muscle</tissue>
    </source>
</reference>
<dbReference type="Proteomes" id="UP001591681">
    <property type="component" value="Unassembled WGS sequence"/>
</dbReference>
<feature type="chain" id="PRO_5044758194" description="Saposin B-type domain-containing protein" evidence="2">
    <location>
        <begin position="28"/>
        <end position="159"/>
    </location>
</feature>